<keyword evidence="3" id="KW-1185">Reference proteome</keyword>
<keyword evidence="2" id="KW-0540">Nuclease</keyword>
<dbReference type="SUPFAM" id="SSF56219">
    <property type="entry name" value="DNase I-like"/>
    <property type="match status" value="1"/>
</dbReference>
<dbReference type="AlphaFoldDB" id="A0A1I7GFD5"/>
<reference evidence="2 3" key="1">
    <citation type="submission" date="2016-10" db="EMBL/GenBank/DDBJ databases">
        <authorList>
            <person name="de Groot N.N."/>
        </authorList>
    </citation>
    <scope>NUCLEOTIDE SEQUENCE [LARGE SCALE GENOMIC DNA]</scope>
    <source>
        <strain evidence="2 3">CGMCC 1.12333</strain>
    </source>
</reference>
<dbReference type="InterPro" id="IPR005135">
    <property type="entry name" value="Endo/exonuclease/phosphatase"/>
</dbReference>
<dbReference type="Proteomes" id="UP000199138">
    <property type="component" value="Unassembled WGS sequence"/>
</dbReference>
<dbReference type="Pfam" id="PF03372">
    <property type="entry name" value="Exo_endo_phos"/>
    <property type="match status" value="1"/>
</dbReference>
<dbReference type="EMBL" id="FPBK01000004">
    <property type="protein sequence ID" value="SFU47140.1"/>
    <property type="molecule type" value="Genomic_DNA"/>
</dbReference>
<dbReference type="GO" id="GO:0004519">
    <property type="term" value="F:endonuclease activity"/>
    <property type="evidence" value="ECO:0007669"/>
    <property type="project" value="UniProtKB-KW"/>
</dbReference>
<proteinExistence type="predicted"/>
<dbReference type="InterPro" id="IPR036691">
    <property type="entry name" value="Endo/exonu/phosph_ase_sf"/>
</dbReference>
<dbReference type="GO" id="GO:0004527">
    <property type="term" value="F:exonuclease activity"/>
    <property type="evidence" value="ECO:0007669"/>
    <property type="project" value="UniProtKB-KW"/>
</dbReference>
<name>A0A1I7GFD5_9FLAO</name>
<protein>
    <submittedName>
        <fullName evidence="2">Endonuclease/Exonuclease/phosphatase family protein</fullName>
    </submittedName>
</protein>
<organism evidence="2 3">
    <name type="scientific">Pustulibacterium marinum</name>
    <dbReference type="NCBI Taxonomy" id="1224947"/>
    <lineage>
        <taxon>Bacteria</taxon>
        <taxon>Pseudomonadati</taxon>
        <taxon>Bacteroidota</taxon>
        <taxon>Flavobacteriia</taxon>
        <taxon>Flavobacteriales</taxon>
        <taxon>Flavobacteriaceae</taxon>
        <taxon>Pustulibacterium</taxon>
    </lineage>
</organism>
<dbReference type="OrthoDB" id="635146at2"/>
<keyword evidence="2" id="KW-0269">Exonuclease</keyword>
<evidence type="ECO:0000313" key="2">
    <source>
        <dbReference type="EMBL" id="SFU47140.1"/>
    </source>
</evidence>
<keyword evidence="2" id="KW-0378">Hydrolase</keyword>
<sequence>MSSILTFVLEEPTIVKSLIDFNGIVSGTSIARVVLTGDFNVDQTSPSYKVINDSDVLTDAYDKTNFLYGPSGTFNGFNINTNSDKRIDHIFVSKEIQVLKHGILSDVYHSNKDVIKDIVTQGDFPKELELAVQKARTPSDHYPICIVVKLNSNKAE</sequence>
<gene>
    <name evidence="2" type="ORF">SAMN05216480_104172</name>
</gene>
<feature type="domain" description="Endonuclease/exonuclease/phosphatase" evidence="1">
    <location>
        <begin position="31"/>
        <end position="141"/>
    </location>
</feature>
<keyword evidence="2" id="KW-0255">Endonuclease</keyword>
<dbReference type="Gene3D" id="3.60.10.10">
    <property type="entry name" value="Endonuclease/exonuclease/phosphatase"/>
    <property type="match status" value="1"/>
</dbReference>
<dbReference type="RefSeq" id="WP_143106372.1">
    <property type="nucleotide sequence ID" value="NZ_FPBK01000004.1"/>
</dbReference>
<accession>A0A1I7GFD5</accession>
<evidence type="ECO:0000259" key="1">
    <source>
        <dbReference type="Pfam" id="PF03372"/>
    </source>
</evidence>
<evidence type="ECO:0000313" key="3">
    <source>
        <dbReference type="Proteomes" id="UP000199138"/>
    </source>
</evidence>
<dbReference type="STRING" id="1224947.SAMN05216480_104172"/>